<dbReference type="STRING" id="1423763.FC46_GL000499"/>
<dbReference type="RefSeq" id="WP_169787532.1">
    <property type="nucleotide sequence ID" value="NZ_AZFM01000017.1"/>
</dbReference>
<dbReference type="Proteomes" id="UP000051036">
    <property type="component" value="Unassembled WGS sequence"/>
</dbReference>
<dbReference type="AlphaFoldDB" id="A0A0R1UKC7"/>
<proteinExistence type="predicted"/>
<evidence type="ECO:0000256" key="1">
    <source>
        <dbReference type="SAM" id="MobiDB-lite"/>
    </source>
</evidence>
<organism evidence="2 3">
    <name type="scientific">Lactobacillus kalixensis DSM 16043</name>
    <dbReference type="NCBI Taxonomy" id="1423763"/>
    <lineage>
        <taxon>Bacteria</taxon>
        <taxon>Bacillati</taxon>
        <taxon>Bacillota</taxon>
        <taxon>Bacilli</taxon>
        <taxon>Lactobacillales</taxon>
        <taxon>Lactobacillaceae</taxon>
        <taxon>Lactobacillus</taxon>
    </lineage>
</organism>
<evidence type="ECO:0000313" key="2">
    <source>
        <dbReference type="EMBL" id="KRL89851.1"/>
    </source>
</evidence>
<accession>A0A0R1UKC7</accession>
<protein>
    <submittedName>
        <fullName evidence="2">Uncharacterized protein</fullName>
    </submittedName>
</protein>
<feature type="region of interest" description="Disordered" evidence="1">
    <location>
        <begin position="148"/>
        <end position="172"/>
    </location>
</feature>
<keyword evidence="3" id="KW-1185">Reference proteome</keyword>
<dbReference type="EMBL" id="AZFM01000017">
    <property type="protein sequence ID" value="KRL89851.1"/>
    <property type="molecule type" value="Genomic_DNA"/>
</dbReference>
<gene>
    <name evidence="2" type="ORF">FC46_GL000499</name>
</gene>
<feature type="compositionally biased region" description="Basic residues" evidence="1">
    <location>
        <begin position="148"/>
        <end position="168"/>
    </location>
</feature>
<evidence type="ECO:0000313" key="3">
    <source>
        <dbReference type="Proteomes" id="UP000051036"/>
    </source>
</evidence>
<name>A0A0R1UKC7_9LACO</name>
<reference evidence="2 3" key="1">
    <citation type="journal article" date="2015" name="Genome Announc.">
        <title>Expanding the biotechnology potential of lactobacilli through comparative genomics of 213 strains and associated genera.</title>
        <authorList>
            <person name="Sun Z."/>
            <person name="Harris H.M."/>
            <person name="McCann A."/>
            <person name="Guo C."/>
            <person name="Argimon S."/>
            <person name="Zhang W."/>
            <person name="Yang X."/>
            <person name="Jeffery I.B."/>
            <person name="Cooney J.C."/>
            <person name="Kagawa T.F."/>
            <person name="Liu W."/>
            <person name="Song Y."/>
            <person name="Salvetti E."/>
            <person name="Wrobel A."/>
            <person name="Rasinkangas P."/>
            <person name="Parkhill J."/>
            <person name="Rea M.C."/>
            <person name="O'Sullivan O."/>
            <person name="Ritari J."/>
            <person name="Douillard F.P."/>
            <person name="Paul Ross R."/>
            <person name="Yang R."/>
            <person name="Briner A.E."/>
            <person name="Felis G.E."/>
            <person name="de Vos W.M."/>
            <person name="Barrangou R."/>
            <person name="Klaenhammer T.R."/>
            <person name="Caufield P.W."/>
            <person name="Cui Y."/>
            <person name="Zhang H."/>
            <person name="O'Toole P.W."/>
        </authorList>
    </citation>
    <scope>NUCLEOTIDE SEQUENCE [LARGE SCALE GENOMIC DNA]</scope>
    <source>
        <strain evidence="2 3">DSM 16043</strain>
    </source>
</reference>
<comment type="caution">
    <text evidence="2">The sequence shown here is derived from an EMBL/GenBank/DDBJ whole genome shotgun (WGS) entry which is preliminary data.</text>
</comment>
<dbReference type="PATRIC" id="fig|1423763.3.peg.502"/>
<sequence>MVKLPDRSGMKFYIKDQTTGENLQIPVNPSDVKLKYETDDHSETIVNLGEVNIPGKTKLVDIEIKSVFPTVGAHYVATKTPHKQATYVKKIKKIQSKNHKVRFVVTKTDISMLMTISSFEYGLENGWADEYAYTLELKQYRKFGYKKLKNPKKRGRSKKSKSRSKPAKKISVGSTVSVNGRLHADSYGRGAGMYEKNAKREILYIVPGREYPVCVGINGKARGWVKMSEVKRS</sequence>